<proteinExistence type="predicted"/>
<reference evidence="3" key="2">
    <citation type="submission" date="2015-01" db="EMBL/GenBank/DDBJ databases">
        <title>Evolutionary Origins and Diversification of the Mycorrhizal Mutualists.</title>
        <authorList>
            <consortium name="DOE Joint Genome Institute"/>
            <consortium name="Mycorrhizal Genomics Consortium"/>
            <person name="Kohler A."/>
            <person name="Kuo A."/>
            <person name="Nagy L.G."/>
            <person name="Floudas D."/>
            <person name="Copeland A."/>
            <person name="Barry K.W."/>
            <person name="Cichocki N."/>
            <person name="Veneault-Fourrey C."/>
            <person name="LaButti K."/>
            <person name="Lindquist E.A."/>
            <person name="Lipzen A."/>
            <person name="Lundell T."/>
            <person name="Morin E."/>
            <person name="Murat C."/>
            <person name="Riley R."/>
            <person name="Ohm R."/>
            <person name="Sun H."/>
            <person name="Tunlid A."/>
            <person name="Henrissat B."/>
            <person name="Grigoriev I.V."/>
            <person name="Hibbett D.S."/>
            <person name="Martin F."/>
        </authorList>
    </citation>
    <scope>NUCLEOTIDE SEQUENCE [LARGE SCALE GENOMIC DNA]</scope>
    <source>
        <strain evidence="3">Marx 270</strain>
    </source>
</reference>
<dbReference type="AlphaFoldDB" id="A0A0C3JLC3"/>
<dbReference type="HOGENOM" id="CLU_069664_1_0_1"/>
<accession>A0A0C3JLC3</accession>
<feature type="region of interest" description="Disordered" evidence="1">
    <location>
        <begin position="115"/>
        <end position="134"/>
    </location>
</feature>
<evidence type="ECO:0000313" key="3">
    <source>
        <dbReference type="Proteomes" id="UP000054217"/>
    </source>
</evidence>
<sequence length="321" mass="36124">MGTTGTQTMLLNDFGQVDTPTMQPDHYNFSQSLNDFSIFPMAGEATTSALSPFHSGAYSHPSLKQIAVLQERNKVLESQVFKLTVENNTLRGAFQHLAGAVGLRETDPARFDTTMVPQSSLSDSTRPTPETHPKIRFWDQSDWNAFLESSEGRLSMCGTLGFLEEDNGDPPSDSTAKAIRKTLRGGWAELANRKLAPKSWGRLCASGRQLTHNLMESAFPLFRFAKNGWKLDYLASNSYPAWRKTHLDSEGNWKTKKSQDCEDDDDDMEMDRKDKKRKLVEANVKAETPGKRMKGEYLSCNLNEPRCKPVFKRTTKLMTPV</sequence>
<keyword evidence="3" id="KW-1185">Reference proteome</keyword>
<dbReference type="InParanoid" id="A0A0C3JLC3"/>
<feature type="region of interest" description="Disordered" evidence="1">
    <location>
        <begin position="249"/>
        <end position="274"/>
    </location>
</feature>
<protein>
    <submittedName>
        <fullName evidence="2">Uncharacterized protein</fullName>
    </submittedName>
</protein>
<feature type="compositionally biased region" description="Basic and acidic residues" evidence="1">
    <location>
        <begin position="249"/>
        <end position="260"/>
    </location>
</feature>
<reference evidence="2 3" key="1">
    <citation type="submission" date="2014-04" db="EMBL/GenBank/DDBJ databases">
        <authorList>
            <consortium name="DOE Joint Genome Institute"/>
            <person name="Kuo A."/>
            <person name="Kohler A."/>
            <person name="Costa M.D."/>
            <person name="Nagy L.G."/>
            <person name="Floudas D."/>
            <person name="Copeland A."/>
            <person name="Barry K.W."/>
            <person name="Cichocki N."/>
            <person name="Veneault-Fourrey C."/>
            <person name="LaButti K."/>
            <person name="Lindquist E.A."/>
            <person name="Lipzen A."/>
            <person name="Lundell T."/>
            <person name="Morin E."/>
            <person name="Murat C."/>
            <person name="Sun H."/>
            <person name="Tunlid A."/>
            <person name="Henrissat B."/>
            <person name="Grigoriev I.V."/>
            <person name="Hibbett D.S."/>
            <person name="Martin F."/>
            <person name="Nordberg H.P."/>
            <person name="Cantor M.N."/>
            <person name="Hua S.X."/>
        </authorList>
    </citation>
    <scope>NUCLEOTIDE SEQUENCE [LARGE SCALE GENOMIC DNA]</scope>
    <source>
        <strain evidence="2 3">Marx 270</strain>
    </source>
</reference>
<name>A0A0C3JLC3_PISTI</name>
<gene>
    <name evidence="2" type="ORF">M404DRAFT_21607</name>
</gene>
<dbReference type="STRING" id="870435.A0A0C3JLC3"/>
<dbReference type="Proteomes" id="UP000054217">
    <property type="component" value="Unassembled WGS sequence"/>
</dbReference>
<evidence type="ECO:0000313" key="2">
    <source>
        <dbReference type="EMBL" id="KIO09938.1"/>
    </source>
</evidence>
<organism evidence="2 3">
    <name type="scientific">Pisolithus tinctorius Marx 270</name>
    <dbReference type="NCBI Taxonomy" id="870435"/>
    <lineage>
        <taxon>Eukaryota</taxon>
        <taxon>Fungi</taxon>
        <taxon>Dikarya</taxon>
        <taxon>Basidiomycota</taxon>
        <taxon>Agaricomycotina</taxon>
        <taxon>Agaricomycetes</taxon>
        <taxon>Agaricomycetidae</taxon>
        <taxon>Boletales</taxon>
        <taxon>Sclerodermatineae</taxon>
        <taxon>Pisolithaceae</taxon>
        <taxon>Pisolithus</taxon>
    </lineage>
</organism>
<dbReference type="EMBL" id="KN831953">
    <property type="protein sequence ID" value="KIO09938.1"/>
    <property type="molecule type" value="Genomic_DNA"/>
</dbReference>
<dbReference type="OrthoDB" id="3235325at2759"/>
<feature type="compositionally biased region" description="Polar residues" evidence="1">
    <location>
        <begin position="115"/>
        <end position="128"/>
    </location>
</feature>
<evidence type="ECO:0000256" key="1">
    <source>
        <dbReference type="SAM" id="MobiDB-lite"/>
    </source>
</evidence>